<organism evidence="2 3">
    <name type="scientific">Strongyloides venezuelensis</name>
    <name type="common">Threadworm</name>
    <dbReference type="NCBI Taxonomy" id="75913"/>
    <lineage>
        <taxon>Eukaryota</taxon>
        <taxon>Metazoa</taxon>
        <taxon>Ecdysozoa</taxon>
        <taxon>Nematoda</taxon>
        <taxon>Chromadorea</taxon>
        <taxon>Rhabditida</taxon>
        <taxon>Tylenchina</taxon>
        <taxon>Panagrolaimomorpha</taxon>
        <taxon>Strongyloidoidea</taxon>
        <taxon>Strongyloididae</taxon>
        <taxon>Strongyloides</taxon>
    </lineage>
</organism>
<evidence type="ECO:0000313" key="2">
    <source>
        <dbReference type="Proteomes" id="UP000035680"/>
    </source>
</evidence>
<keyword evidence="1" id="KW-0732">Signal</keyword>
<reference evidence="3" key="2">
    <citation type="submission" date="2015-08" db="UniProtKB">
        <authorList>
            <consortium name="WormBaseParasite"/>
        </authorList>
    </citation>
    <scope>IDENTIFICATION</scope>
</reference>
<proteinExistence type="predicted"/>
<evidence type="ECO:0000313" key="3">
    <source>
        <dbReference type="WBParaSite" id="SVE_1050800.1"/>
    </source>
</evidence>
<dbReference type="AlphaFoldDB" id="A0A0K0FNC8"/>
<evidence type="ECO:0000256" key="1">
    <source>
        <dbReference type="SAM" id="SignalP"/>
    </source>
</evidence>
<dbReference type="WBParaSite" id="SVE_1050800.1">
    <property type="protein sequence ID" value="SVE_1050800.1"/>
    <property type="gene ID" value="SVE_1050800"/>
</dbReference>
<dbReference type="Proteomes" id="UP000035680">
    <property type="component" value="Unassembled WGS sequence"/>
</dbReference>
<protein>
    <submittedName>
        <fullName evidence="3">Uncharacterized protein</fullName>
    </submittedName>
</protein>
<name>A0A0K0FNC8_STRVS</name>
<feature type="chain" id="PRO_5005329899" evidence="1">
    <location>
        <begin position="22"/>
        <end position="207"/>
    </location>
</feature>
<keyword evidence="2" id="KW-1185">Reference proteome</keyword>
<reference evidence="2" key="1">
    <citation type="submission" date="2014-07" db="EMBL/GenBank/DDBJ databases">
        <authorList>
            <person name="Martin A.A"/>
            <person name="De Silva N."/>
        </authorList>
    </citation>
    <scope>NUCLEOTIDE SEQUENCE</scope>
</reference>
<sequence>MFKFDMYSMLLILISTKYVGGYGGYDIIKCPSNTVIQRKCSERIRTLFVKFLHTKQIEGILEILIEPAFNSTLTHSIVVRDAIAFLKNTIDNDQYQTGMLTYFHLCDVLGASETIELFRNTILVVTKTTAPFIRQLSEMSTKLLIKKRQHCFIKNVLYRMILEFFTRKRTKIIVRRIKKLFNPMVFIKNVRLFNLLINFDILNSYNN</sequence>
<feature type="signal peptide" evidence="1">
    <location>
        <begin position="1"/>
        <end position="21"/>
    </location>
</feature>
<accession>A0A0K0FNC8</accession>